<feature type="transmembrane region" description="Helical" evidence="1">
    <location>
        <begin position="12"/>
        <end position="32"/>
    </location>
</feature>
<dbReference type="RefSeq" id="WP_056533734.1">
    <property type="nucleotide sequence ID" value="NZ_CP081870.1"/>
</dbReference>
<organism evidence="2 3">
    <name type="scientific">Rossellomorea marisflavi</name>
    <dbReference type="NCBI Taxonomy" id="189381"/>
    <lineage>
        <taxon>Bacteria</taxon>
        <taxon>Bacillati</taxon>
        <taxon>Bacillota</taxon>
        <taxon>Bacilli</taxon>
        <taxon>Bacillales</taxon>
        <taxon>Bacillaceae</taxon>
        <taxon>Rossellomorea</taxon>
    </lineage>
</organism>
<keyword evidence="1" id="KW-1133">Transmembrane helix</keyword>
<name>A0A5D4RUL8_9BACI</name>
<comment type="caution">
    <text evidence="2">The sequence shown here is derived from an EMBL/GenBank/DDBJ whole genome shotgun (WGS) entry which is preliminary data.</text>
</comment>
<evidence type="ECO:0000313" key="3">
    <source>
        <dbReference type="Proteomes" id="UP000322997"/>
    </source>
</evidence>
<sequence>MNQTLNNASFIATLISIPLFFLATSSSMIVTFTESRLHIHPLSIVLVLTVLSFLAGFAGLFGVDNGGTYAKSMATILLSVVLMLVTGCILVMGILLG</sequence>
<dbReference type="GeneID" id="89533393"/>
<feature type="transmembrane region" description="Helical" evidence="1">
    <location>
        <begin position="75"/>
        <end position="96"/>
    </location>
</feature>
<dbReference type="Proteomes" id="UP000322997">
    <property type="component" value="Unassembled WGS sequence"/>
</dbReference>
<evidence type="ECO:0000256" key="1">
    <source>
        <dbReference type="SAM" id="Phobius"/>
    </source>
</evidence>
<feature type="transmembrane region" description="Helical" evidence="1">
    <location>
        <begin position="44"/>
        <end position="63"/>
    </location>
</feature>
<evidence type="ECO:0000313" key="2">
    <source>
        <dbReference type="EMBL" id="TYS54977.1"/>
    </source>
</evidence>
<dbReference type="AlphaFoldDB" id="A0A5D4RUL8"/>
<protein>
    <submittedName>
        <fullName evidence="2">Uncharacterized protein</fullName>
    </submittedName>
</protein>
<gene>
    <name evidence="2" type="ORF">FZC83_08490</name>
</gene>
<proteinExistence type="predicted"/>
<accession>A0A5D4RUL8</accession>
<reference evidence="2 3" key="1">
    <citation type="submission" date="2019-08" db="EMBL/GenBank/DDBJ databases">
        <title>Bacillus genomes from the desert of Cuatro Cienegas, Coahuila.</title>
        <authorList>
            <person name="Olmedo-Alvarez G."/>
        </authorList>
    </citation>
    <scope>NUCLEOTIDE SEQUENCE [LARGE SCALE GENOMIC DNA]</scope>
    <source>
        <strain evidence="2 3">CH108_3D</strain>
    </source>
</reference>
<keyword evidence="1" id="KW-0472">Membrane</keyword>
<dbReference type="EMBL" id="VTEQ01000002">
    <property type="protein sequence ID" value="TYS54977.1"/>
    <property type="molecule type" value="Genomic_DNA"/>
</dbReference>
<keyword evidence="1" id="KW-0812">Transmembrane</keyword>